<evidence type="ECO:0000313" key="1">
    <source>
        <dbReference type="EMBL" id="QOW60820.1"/>
    </source>
</evidence>
<protein>
    <recommendedName>
        <fullName evidence="3">Lipocalin-like domain-containing protein</fullName>
    </recommendedName>
</protein>
<dbReference type="PROSITE" id="PS51257">
    <property type="entry name" value="PROKAR_LIPOPROTEIN"/>
    <property type="match status" value="1"/>
</dbReference>
<evidence type="ECO:0000313" key="2">
    <source>
        <dbReference type="Proteomes" id="UP000593915"/>
    </source>
</evidence>
<proteinExistence type="predicted"/>
<name>A0A7S6WPA5_9SPIR</name>
<sequence>MKEKRTNLIVGASVLIACIIVLASSCSLKQRISGVWEVKSIVEYINGEQKGEPKVYPITKRDVTTHVYYCFTSGGLYYWAKKDIGGNNPGLYKKASRSFTSDGNRLIISGDYDEVIEIKSNKATSTIETVDISTNPPTIARTVISLEKVKSPSVKDIQNAKQGK</sequence>
<dbReference type="AlphaFoldDB" id="A0A7S6WPA5"/>
<dbReference type="Proteomes" id="UP000593915">
    <property type="component" value="Chromosome"/>
</dbReference>
<evidence type="ECO:0008006" key="3">
    <source>
        <dbReference type="Google" id="ProtNLM"/>
    </source>
</evidence>
<dbReference type="EMBL" id="CP061839">
    <property type="protein sequence ID" value="QOW60820.1"/>
    <property type="molecule type" value="Genomic_DNA"/>
</dbReference>
<dbReference type="RefSeq" id="WP_194076271.1">
    <property type="nucleotide sequence ID" value="NZ_CP061839.1"/>
</dbReference>
<reference evidence="1 2" key="1">
    <citation type="submission" date="2020-09" db="EMBL/GenBank/DDBJ databases">
        <title>Characterization of Treponema spp. from bovine digital dermatitis in Korea.</title>
        <authorList>
            <person name="Espiritu H.M."/>
            <person name="Cho Y.I."/>
            <person name="Mamuad L."/>
        </authorList>
    </citation>
    <scope>NUCLEOTIDE SEQUENCE [LARGE SCALE GENOMIC DNA]</scope>
    <source>
        <strain evidence="1 2">KS1</strain>
    </source>
</reference>
<gene>
    <name evidence="1" type="ORF">IFE08_13730</name>
</gene>
<organism evidence="1 2">
    <name type="scientific">Treponema pedis</name>
    <dbReference type="NCBI Taxonomy" id="409322"/>
    <lineage>
        <taxon>Bacteria</taxon>
        <taxon>Pseudomonadati</taxon>
        <taxon>Spirochaetota</taxon>
        <taxon>Spirochaetia</taxon>
        <taxon>Spirochaetales</taxon>
        <taxon>Treponemataceae</taxon>
        <taxon>Treponema</taxon>
    </lineage>
</organism>
<accession>A0A7S6WPA5</accession>